<evidence type="ECO:0008006" key="6">
    <source>
        <dbReference type="Google" id="ProtNLM"/>
    </source>
</evidence>
<dbReference type="AlphaFoldDB" id="A0A9J7BL87"/>
<protein>
    <recommendedName>
        <fullName evidence="6">Phospholipase C</fullName>
    </recommendedName>
</protein>
<evidence type="ECO:0000256" key="2">
    <source>
        <dbReference type="SAM" id="MobiDB-lite"/>
    </source>
</evidence>
<dbReference type="Gene3D" id="3.40.720.10">
    <property type="entry name" value="Alkaline Phosphatase, subunit A"/>
    <property type="match status" value="2"/>
</dbReference>
<dbReference type="KEGG" id="orp:MOP44_15645"/>
<feature type="signal peptide" evidence="3">
    <location>
        <begin position="1"/>
        <end position="29"/>
    </location>
</feature>
<evidence type="ECO:0000256" key="1">
    <source>
        <dbReference type="ARBA" id="ARBA00022801"/>
    </source>
</evidence>
<dbReference type="Pfam" id="PF04185">
    <property type="entry name" value="Phosphoesterase"/>
    <property type="match status" value="1"/>
</dbReference>
<dbReference type="InterPro" id="IPR007312">
    <property type="entry name" value="Phosphoesterase"/>
</dbReference>
<dbReference type="EMBL" id="CP093313">
    <property type="protein sequence ID" value="UWZ82005.1"/>
    <property type="molecule type" value="Genomic_DNA"/>
</dbReference>
<keyword evidence="1" id="KW-0378">Hydrolase</keyword>
<organism evidence="4 5">
    <name type="scientific">Occallatibacter riparius</name>
    <dbReference type="NCBI Taxonomy" id="1002689"/>
    <lineage>
        <taxon>Bacteria</taxon>
        <taxon>Pseudomonadati</taxon>
        <taxon>Acidobacteriota</taxon>
        <taxon>Terriglobia</taxon>
        <taxon>Terriglobales</taxon>
        <taxon>Acidobacteriaceae</taxon>
        <taxon>Occallatibacter</taxon>
    </lineage>
</organism>
<sequence length="568" mass="60907">MMSSTNKRFPCFALAAAALSLLLSGCSSLTGSSGNPPTGSPTPPGSSGGSIKDINHVIFMLQENHSFDNYFGMLNPYRQAHGFATGDDGKIYTVDGIDDKLSTTTNQNDEGQSFPLFKLKSSCVDDESSGYLESYGDVNRYDFSTTRKMLMDGFVHDAEGFAKSCITSGTCQGQSFTDTAGQRAMGYYDQDFLNYYYYMASQFALSDRWFSPVSSKSTPNRVATMTGGTTQGLVLDPGSDDHFGKLDIKSIFEELDNANVSWKIYYSVTQGDCTDPDACTTGGSSLRPATTFGYLKYSMKYYYLNPTGAACTAPTQPSSVVGDSSNSFCIDPTHIAPLKQYFTDVTNGTLPSFAFIEPGYGHSDEHPGSGQSVLDGQAAVAKIVDALMQSVSWKDSVFFLSYDEGGGPYDHVPPVPGHSNDFTSASVGSVPDISSIAVNADSYNPCVPPGGTATTHCDLPQIYPGAAPTDAPAVDGFAAQLGFRLPNFVVSPFTRKHYVSHIPMDHTAVIKFVENRFIGSGAHLTSRDAAQPDLTDFFDFTNVPWATPPSPPTAYSNNSVCTPDSMGP</sequence>
<keyword evidence="3" id="KW-0732">Signal</keyword>
<feature type="chain" id="PRO_5039905525" description="Phospholipase C" evidence="3">
    <location>
        <begin position="30"/>
        <end position="568"/>
    </location>
</feature>
<dbReference type="PANTHER" id="PTHR31956:SF1">
    <property type="entry name" value="NON-SPECIFIC PHOSPHOLIPASE C1"/>
    <property type="match status" value="1"/>
</dbReference>
<gene>
    <name evidence="4" type="ORF">MOP44_15645</name>
</gene>
<accession>A0A9J7BL87</accession>
<evidence type="ECO:0000313" key="5">
    <source>
        <dbReference type="Proteomes" id="UP001059380"/>
    </source>
</evidence>
<dbReference type="Proteomes" id="UP001059380">
    <property type="component" value="Chromosome"/>
</dbReference>
<reference evidence="4" key="1">
    <citation type="submission" date="2021-04" db="EMBL/GenBank/DDBJ databases">
        <title>Phylogenetic analysis of Acidobacteriaceae.</title>
        <authorList>
            <person name="Qiu L."/>
            <person name="Zhang Q."/>
        </authorList>
    </citation>
    <scope>NUCLEOTIDE SEQUENCE</scope>
    <source>
        <strain evidence="4">DSM 25168</strain>
    </source>
</reference>
<dbReference type="InterPro" id="IPR017850">
    <property type="entry name" value="Alkaline_phosphatase_core_sf"/>
</dbReference>
<keyword evidence="5" id="KW-1185">Reference proteome</keyword>
<name>A0A9J7BL87_9BACT</name>
<dbReference type="RefSeq" id="WP_260791023.1">
    <property type="nucleotide sequence ID" value="NZ_CP093313.1"/>
</dbReference>
<feature type="compositionally biased region" description="Polar residues" evidence="2">
    <location>
        <begin position="553"/>
        <end position="562"/>
    </location>
</feature>
<feature type="region of interest" description="Disordered" evidence="2">
    <location>
        <begin position="549"/>
        <end position="568"/>
    </location>
</feature>
<proteinExistence type="predicted"/>
<dbReference type="GO" id="GO:0042578">
    <property type="term" value="F:phosphoric ester hydrolase activity"/>
    <property type="evidence" value="ECO:0007669"/>
    <property type="project" value="UniProtKB-ARBA"/>
</dbReference>
<dbReference type="PANTHER" id="PTHR31956">
    <property type="entry name" value="NON-SPECIFIC PHOSPHOLIPASE C4-RELATED"/>
    <property type="match status" value="1"/>
</dbReference>
<evidence type="ECO:0000313" key="4">
    <source>
        <dbReference type="EMBL" id="UWZ82005.1"/>
    </source>
</evidence>
<dbReference type="PROSITE" id="PS51257">
    <property type="entry name" value="PROKAR_LIPOPROTEIN"/>
    <property type="match status" value="1"/>
</dbReference>
<evidence type="ECO:0000256" key="3">
    <source>
        <dbReference type="SAM" id="SignalP"/>
    </source>
</evidence>